<keyword evidence="1" id="KW-0175">Coiled coil</keyword>
<dbReference type="PANTHER" id="PTHR31210:SF67">
    <property type="entry name" value="LYSINE KETOGLUTARATE REDUCTASE TRANS-SPLICING-LIKE PROTEIN"/>
    <property type="match status" value="1"/>
</dbReference>
<name>A0A2U1MLN8_ARTAN</name>
<evidence type="ECO:0000313" key="4">
    <source>
        <dbReference type="EMBL" id="PWA62134.1"/>
    </source>
</evidence>
<keyword evidence="3" id="KW-0472">Membrane</keyword>
<reference evidence="4 5" key="1">
    <citation type="journal article" date="2018" name="Mol. Plant">
        <title>The genome of Artemisia annua provides insight into the evolution of Asteraceae family and artemisinin biosynthesis.</title>
        <authorList>
            <person name="Shen Q."/>
            <person name="Zhang L."/>
            <person name="Liao Z."/>
            <person name="Wang S."/>
            <person name="Yan T."/>
            <person name="Shi P."/>
            <person name="Liu M."/>
            <person name="Fu X."/>
            <person name="Pan Q."/>
            <person name="Wang Y."/>
            <person name="Lv Z."/>
            <person name="Lu X."/>
            <person name="Zhang F."/>
            <person name="Jiang W."/>
            <person name="Ma Y."/>
            <person name="Chen M."/>
            <person name="Hao X."/>
            <person name="Li L."/>
            <person name="Tang Y."/>
            <person name="Lv G."/>
            <person name="Zhou Y."/>
            <person name="Sun X."/>
            <person name="Brodelius P.E."/>
            <person name="Rose J.K.C."/>
            <person name="Tang K."/>
        </authorList>
    </citation>
    <scope>NUCLEOTIDE SEQUENCE [LARGE SCALE GENOMIC DNA]</scope>
    <source>
        <strain evidence="5">cv. Huhao1</strain>
        <tissue evidence="4">Leaf</tissue>
    </source>
</reference>
<evidence type="ECO:0000256" key="1">
    <source>
        <dbReference type="SAM" id="Coils"/>
    </source>
</evidence>
<accession>A0A2U1MLN8</accession>
<organism evidence="4 5">
    <name type="scientific">Artemisia annua</name>
    <name type="common">Sweet wormwood</name>
    <dbReference type="NCBI Taxonomy" id="35608"/>
    <lineage>
        <taxon>Eukaryota</taxon>
        <taxon>Viridiplantae</taxon>
        <taxon>Streptophyta</taxon>
        <taxon>Embryophyta</taxon>
        <taxon>Tracheophyta</taxon>
        <taxon>Spermatophyta</taxon>
        <taxon>Magnoliopsida</taxon>
        <taxon>eudicotyledons</taxon>
        <taxon>Gunneridae</taxon>
        <taxon>Pentapetalae</taxon>
        <taxon>asterids</taxon>
        <taxon>campanulids</taxon>
        <taxon>Asterales</taxon>
        <taxon>Asteraceae</taxon>
        <taxon>Asteroideae</taxon>
        <taxon>Anthemideae</taxon>
        <taxon>Artemisiinae</taxon>
        <taxon>Artemisia</taxon>
    </lineage>
</organism>
<dbReference type="Pfam" id="PF05212">
    <property type="entry name" value="DUF707"/>
    <property type="match status" value="1"/>
</dbReference>
<feature type="compositionally biased region" description="Polar residues" evidence="2">
    <location>
        <begin position="76"/>
        <end position="97"/>
    </location>
</feature>
<sequence>METDENTCLSSMLQRSDGQAVFYRGTDVKGIRYERFMKRFTLFTVLYNQLIFEQDVKGSSKSSSSAANVAFVGQGKTSTNRVSSGSFNPGSYASSSNNKERDNLAGFADEGHCRSMKKIFMVVVCTAMFYIVYRTTIFQHSQTELDSRLHPFLTSKVFSLASTGLKGLPGGIVEAKSDLELKPLWWFAKRFLYPASISLDDYVFLWDEDLGVQHFNPRRRVYDPNGSVKCTLTSKGPPCTGMAWFMDGEQENVLQECVNQLETAEKTRSSLISQLKEALQDHF</sequence>
<dbReference type="PANTHER" id="PTHR31210">
    <property type="entry name" value="OS06G0731900 PROTEIN"/>
    <property type="match status" value="1"/>
</dbReference>
<dbReference type="STRING" id="35608.A0A2U1MLN8"/>
<keyword evidence="5" id="KW-1185">Reference proteome</keyword>
<protein>
    <submittedName>
        <fullName evidence="4">Uncharacterized protein</fullName>
    </submittedName>
</protein>
<dbReference type="InterPro" id="IPR007877">
    <property type="entry name" value="DUF707"/>
</dbReference>
<proteinExistence type="predicted"/>
<dbReference type="EMBL" id="PKPP01004936">
    <property type="protein sequence ID" value="PWA62134.1"/>
    <property type="molecule type" value="Genomic_DNA"/>
</dbReference>
<comment type="caution">
    <text evidence="4">The sequence shown here is derived from an EMBL/GenBank/DDBJ whole genome shotgun (WGS) entry which is preliminary data.</text>
</comment>
<keyword evidence="3" id="KW-0812">Transmembrane</keyword>
<gene>
    <name evidence="4" type="ORF">CTI12_AA366960</name>
</gene>
<feature type="coiled-coil region" evidence="1">
    <location>
        <begin position="254"/>
        <end position="281"/>
    </location>
</feature>
<feature type="region of interest" description="Disordered" evidence="2">
    <location>
        <begin position="76"/>
        <end position="98"/>
    </location>
</feature>
<evidence type="ECO:0000313" key="5">
    <source>
        <dbReference type="Proteomes" id="UP000245207"/>
    </source>
</evidence>
<dbReference type="Proteomes" id="UP000245207">
    <property type="component" value="Unassembled WGS sequence"/>
</dbReference>
<dbReference type="AlphaFoldDB" id="A0A2U1MLN8"/>
<evidence type="ECO:0000256" key="2">
    <source>
        <dbReference type="SAM" id="MobiDB-lite"/>
    </source>
</evidence>
<evidence type="ECO:0000256" key="3">
    <source>
        <dbReference type="SAM" id="Phobius"/>
    </source>
</evidence>
<keyword evidence="3" id="KW-1133">Transmembrane helix</keyword>
<feature type="transmembrane region" description="Helical" evidence="3">
    <location>
        <begin position="119"/>
        <end position="138"/>
    </location>
</feature>